<evidence type="ECO:0000256" key="2">
    <source>
        <dbReference type="ARBA" id="ARBA00022793"/>
    </source>
</evidence>
<organism evidence="3 4">
    <name type="scientific">Chryseobacterium polytrichastri</name>
    <dbReference type="NCBI Taxonomy" id="1302687"/>
    <lineage>
        <taxon>Bacteria</taxon>
        <taxon>Pseudomonadati</taxon>
        <taxon>Bacteroidota</taxon>
        <taxon>Flavobacteriia</taxon>
        <taxon>Flavobacteriales</taxon>
        <taxon>Weeksellaceae</taxon>
        <taxon>Chryseobacterium group</taxon>
        <taxon>Chryseobacterium</taxon>
    </lineage>
</organism>
<name>A0A1M7JYE5_9FLAO</name>
<dbReference type="Gene3D" id="3.40.640.10">
    <property type="entry name" value="Type I PLP-dependent aspartate aminotransferase-like (Major domain)"/>
    <property type="match status" value="1"/>
</dbReference>
<keyword evidence="2" id="KW-0456">Lyase</keyword>
<dbReference type="InterPro" id="IPR015421">
    <property type="entry name" value="PyrdxlP-dep_Trfase_major"/>
</dbReference>
<dbReference type="PANTHER" id="PTHR46101">
    <property type="match status" value="1"/>
</dbReference>
<evidence type="ECO:0000313" key="3">
    <source>
        <dbReference type="EMBL" id="SHM57975.1"/>
    </source>
</evidence>
<dbReference type="InterPro" id="IPR015424">
    <property type="entry name" value="PyrdxlP-dep_Trfase"/>
</dbReference>
<keyword evidence="4" id="KW-1185">Reference proteome</keyword>
<dbReference type="EMBL" id="FRAV01000055">
    <property type="protein sequence ID" value="SHM57975.1"/>
    <property type="molecule type" value="Genomic_DNA"/>
</dbReference>
<dbReference type="SUPFAM" id="SSF53383">
    <property type="entry name" value="PLP-dependent transferases"/>
    <property type="match status" value="1"/>
</dbReference>
<sequence length="130" mass="14991">MTKKEIQKLRNFIDLVAENANTSIGYPFAKGNNYHELYSLLRYPLINLGDPFIESNYKVNSFTIEREVIEFFADLFRASKDDYSGYVTNGGSEGNLYGLYLARELYPNGIVYYSSESHYSIPKSIRLLNM</sequence>
<proteinExistence type="inferred from homology"/>
<dbReference type="PANTHER" id="PTHR46101:SF2">
    <property type="entry name" value="SERINE DECARBOXYLASE"/>
    <property type="match status" value="1"/>
</dbReference>
<dbReference type="InterPro" id="IPR051151">
    <property type="entry name" value="Group_II_Decarboxylase"/>
</dbReference>
<protein>
    <recommendedName>
        <fullName evidence="5">Histidine decarboxylase</fullName>
    </recommendedName>
</protein>
<dbReference type="GO" id="GO:0016831">
    <property type="term" value="F:carboxy-lyase activity"/>
    <property type="evidence" value="ECO:0007669"/>
    <property type="project" value="UniProtKB-KW"/>
</dbReference>
<keyword evidence="2" id="KW-0210">Decarboxylase</keyword>
<comment type="similarity">
    <text evidence="1">Belongs to the group II decarboxylase family.</text>
</comment>
<evidence type="ECO:0008006" key="5">
    <source>
        <dbReference type="Google" id="ProtNLM"/>
    </source>
</evidence>
<accession>A0A1M7JYE5</accession>
<dbReference type="Proteomes" id="UP000184364">
    <property type="component" value="Unassembled WGS sequence"/>
</dbReference>
<reference evidence="4" key="1">
    <citation type="submission" date="2016-11" db="EMBL/GenBank/DDBJ databases">
        <authorList>
            <person name="Varghese N."/>
            <person name="Submissions S."/>
        </authorList>
    </citation>
    <scope>NUCLEOTIDE SEQUENCE [LARGE SCALE GENOMIC DNA]</scope>
    <source>
        <strain evidence="4">DSM 26899</strain>
    </source>
</reference>
<evidence type="ECO:0000313" key="4">
    <source>
        <dbReference type="Proteomes" id="UP000184364"/>
    </source>
</evidence>
<gene>
    <name evidence="3" type="ORF">SAMN05444267_105537</name>
</gene>
<dbReference type="RefSeq" id="WP_228433928.1">
    <property type="nucleotide sequence ID" value="NZ_FRAV01000055.1"/>
</dbReference>
<evidence type="ECO:0000256" key="1">
    <source>
        <dbReference type="ARBA" id="ARBA00009533"/>
    </source>
</evidence>
<dbReference type="STRING" id="1302687.SAMN05444267_105537"/>
<dbReference type="AlphaFoldDB" id="A0A1M7JYE5"/>